<dbReference type="PROSITE" id="PS00211">
    <property type="entry name" value="ABC_TRANSPORTER_1"/>
    <property type="match status" value="1"/>
</dbReference>
<name>A0A222FGG9_9GAMM</name>
<keyword evidence="4 6" id="KW-0067">ATP-binding</keyword>
<dbReference type="InterPro" id="IPR015860">
    <property type="entry name" value="ABC_transpr_TagH-like"/>
</dbReference>
<evidence type="ECO:0000256" key="3">
    <source>
        <dbReference type="ARBA" id="ARBA00022741"/>
    </source>
</evidence>
<proteinExistence type="inferred from homology"/>
<evidence type="ECO:0000256" key="1">
    <source>
        <dbReference type="ARBA" id="ARBA00005417"/>
    </source>
</evidence>
<evidence type="ECO:0000259" key="5">
    <source>
        <dbReference type="PROSITE" id="PS50893"/>
    </source>
</evidence>
<protein>
    <submittedName>
        <fullName evidence="6">ABC transporter ATP-binding protein</fullName>
    </submittedName>
</protein>
<dbReference type="EMBL" id="CP022530">
    <property type="protein sequence ID" value="ASP37511.1"/>
    <property type="molecule type" value="Genomic_DNA"/>
</dbReference>
<organism evidence="6 7">
    <name type="scientific">Bacterioplanes sanyensis</name>
    <dbReference type="NCBI Taxonomy" id="1249553"/>
    <lineage>
        <taxon>Bacteria</taxon>
        <taxon>Pseudomonadati</taxon>
        <taxon>Pseudomonadota</taxon>
        <taxon>Gammaproteobacteria</taxon>
        <taxon>Oceanospirillales</taxon>
        <taxon>Oceanospirillaceae</taxon>
        <taxon>Bacterioplanes</taxon>
    </lineage>
</organism>
<evidence type="ECO:0000313" key="6">
    <source>
        <dbReference type="EMBL" id="ASP37511.1"/>
    </source>
</evidence>
<dbReference type="AlphaFoldDB" id="A0A222FGG9"/>
<dbReference type="InterPro" id="IPR027417">
    <property type="entry name" value="P-loop_NTPase"/>
</dbReference>
<dbReference type="InterPro" id="IPR017871">
    <property type="entry name" value="ABC_transporter-like_CS"/>
</dbReference>
<dbReference type="PANTHER" id="PTHR46743:SF2">
    <property type="entry name" value="TEICHOIC ACIDS EXPORT ATP-BINDING PROTEIN TAGH"/>
    <property type="match status" value="1"/>
</dbReference>
<dbReference type="CDD" id="cd03220">
    <property type="entry name" value="ABC_KpsT_Wzt"/>
    <property type="match status" value="1"/>
</dbReference>
<dbReference type="GO" id="GO:0140359">
    <property type="term" value="F:ABC-type transporter activity"/>
    <property type="evidence" value="ECO:0007669"/>
    <property type="project" value="InterPro"/>
</dbReference>
<evidence type="ECO:0000256" key="2">
    <source>
        <dbReference type="ARBA" id="ARBA00022448"/>
    </source>
</evidence>
<feature type="domain" description="ABC transporter" evidence="5">
    <location>
        <begin position="19"/>
        <end position="241"/>
    </location>
</feature>
<reference evidence="6 7" key="1">
    <citation type="submission" date="2017-07" db="EMBL/GenBank/DDBJ databases">
        <title>Annotated genome sequence of Bacterioplanes sanyensis isolated from Red Sea.</title>
        <authorList>
            <person name="Rehman Z.U."/>
        </authorList>
    </citation>
    <scope>NUCLEOTIDE SEQUENCE [LARGE SCALE GENOMIC DNA]</scope>
    <source>
        <strain evidence="6 7">NV9</strain>
    </source>
</reference>
<dbReference type="Proteomes" id="UP000202440">
    <property type="component" value="Chromosome"/>
</dbReference>
<dbReference type="Gene3D" id="3.40.50.300">
    <property type="entry name" value="P-loop containing nucleotide triphosphate hydrolases"/>
    <property type="match status" value="1"/>
</dbReference>
<dbReference type="GO" id="GO:0005524">
    <property type="term" value="F:ATP binding"/>
    <property type="evidence" value="ECO:0007669"/>
    <property type="project" value="UniProtKB-KW"/>
</dbReference>
<sequence>MFQIADLHKGFRLYQKPSDRLKEILLRRPYHRRYEALQGISFALPKGQTLGIIGQNGAGKSTLLKILSGVLLPDSGQVHMQGRVTGLLELGTGFDGALSGRANILNNGLLIGMSADEIRRQEAEIIEFAELGRFIDEPLRTYSSGMMMRLGFAIAIHANPACFLVDEALSVGDGHFQQKCMKRIREFRDQGGSIIFVSHDLNAIKQICDRALVLDDGHIVFDGDTEGAVNTYNRIMARLDGDAEDLAEQGQRHEFGTREAEILDACILGESGPAKSLATGEQARIQVTLKGHEPTQALSLGFMIRDRFGQDIYGTNSHYLKHEFELLPGQQRKLEFALPMNLAVGKYTVTLALHSEQHHLEHCYHWIDNYIGFEIAGSRVPPFAGVVALTTKLHTIDSTSEEADA</sequence>
<dbReference type="InterPro" id="IPR003593">
    <property type="entry name" value="AAA+_ATPase"/>
</dbReference>
<keyword evidence="7" id="KW-1185">Reference proteome</keyword>
<accession>A0A222FGG9</accession>
<dbReference type="Pfam" id="PF00005">
    <property type="entry name" value="ABC_tran"/>
    <property type="match status" value="1"/>
</dbReference>
<keyword evidence="3" id="KW-0547">Nucleotide-binding</keyword>
<comment type="similarity">
    <text evidence="1">Belongs to the ABC transporter superfamily.</text>
</comment>
<dbReference type="PANTHER" id="PTHR46743">
    <property type="entry name" value="TEICHOIC ACIDS EXPORT ATP-BINDING PROTEIN TAGH"/>
    <property type="match status" value="1"/>
</dbReference>
<evidence type="ECO:0000313" key="7">
    <source>
        <dbReference type="Proteomes" id="UP000202440"/>
    </source>
</evidence>
<dbReference type="KEGG" id="bsan:CHH28_01955"/>
<dbReference type="InterPro" id="IPR003439">
    <property type="entry name" value="ABC_transporter-like_ATP-bd"/>
</dbReference>
<dbReference type="InterPro" id="IPR029439">
    <property type="entry name" value="Wzt_C"/>
</dbReference>
<dbReference type="CDD" id="cd10147">
    <property type="entry name" value="Wzt_C-like"/>
    <property type="match status" value="1"/>
</dbReference>
<dbReference type="InterPro" id="IPR050683">
    <property type="entry name" value="Bact_Polysacc_Export_ATP-bd"/>
</dbReference>
<keyword evidence="2" id="KW-0813">Transport</keyword>
<dbReference type="PROSITE" id="PS50893">
    <property type="entry name" value="ABC_TRANSPORTER_2"/>
    <property type="match status" value="1"/>
</dbReference>
<dbReference type="SMART" id="SM00382">
    <property type="entry name" value="AAA"/>
    <property type="match status" value="1"/>
</dbReference>
<gene>
    <name evidence="6" type="ORF">CHH28_01955</name>
</gene>
<dbReference type="Gene3D" id="2.70.50.60">
    <property type="entry name" value="abc- transporter (atp binding component) like domain"/>
    <property type="match status" value="1"/>
</dbReference>
<dbReference type="GO" id="GO:0016887">
    <property type="term" value="F:ATP hydrolysis activity"/>
    <property type="evidence" value="ECO:0007669"/>
    <property type="project" value="InterPro"/>
</dbReference>
<dbReference type="GO" id="GO:0016020">
    <property type="term" value="C:membrane"/>
    <property type="evidence" value="ECO:0007669"/>
    <property type="project" value="InterPro"/>
</dbReference>
<dbReference type="SUPFAM" id="SSF52540">
    <property type="entry name" value="P-loop containing nucleoside triphosphate hydrolases"/>
    <property type="match status" value="1"/>
</dbReference>
<dbReference type="OrthoDB" id="9778870at2"/>
<dbReference type="RefSeq" id="WP_094058729.1">
    <property type="nucleotide sequence ID" value="NZ_CP022530.1"/>
</dbReference>
<dbReference type="Pfam" id="PF14524">
    <property type="entry name" value="Wzt_C"/>
    <property type="match status" value="1"/>
</dbReference>
<evidence type="ECO:0000256" key="4">
    <source>
        <dbReference type="ARBA" id="ARBA00022840"/>
    </source>
</evidence>